<sequence>MTTAPILALPNFDKSFEFECDASGVGVVLMQEGRPIAYFSEKLKGAQLNYPTYNKELYALVRVLETWQHYLWPKEFVIHTDHESLKYLKDQGKLSKRHMKWVEFIESFPYVIKYKKGKENIVADALSRMYALITTLSSKLLGFKSIKEIYANDSDFGSIYIACEPAAFGKFYKHEGALIQKNLKNWEDCLALAEFAYNRSVHSTTSFTPFEIVYGFNPLTPLDLVPIPVHEQLNLDGKAKAELIKRLHEKVKLNIEKRIEQYAKQANKGRRRVIFEHGDWVWLHLRKERFSAKRKLKLQARVDGPFQLISRINDNAYKLDLPDADSRLNLSEEEGNDGDHPKLPTQSNGDLLKIDGGPIMRARAKKINHTLIILIEEINGTMHEETSKQGPVLNILQVDGLECI</sequence>
<gene>
    <name evidence="10" type="ORF">Sradi_2995200</name>
</gene>
<evidence type="ECO:0000256" key="5">
    <source>
        <dbReference type="ARBA" id="ARBA00022801"/>
    </source>
</evidence>
<dbReference type="InterPro" id="IPR036397">
    <property type="entry name" value="RNaseH_sf"/>
</dbReference>
<dbReference type="InterPro" id="IPR041373">
    <property type="entry name" value="RT_RNaseH"/>
</dbReference>
<keyword evidence="2" id="KW-0548">Nucleotidyltransferase</keyword>
<dbReference type="GO" id="GO:0003964">
    <property type="term" value="F:RNA-directed DNA polymerase activity"/>
    <property type="evidence" value="ECO:0007669"/>
    <property type="project" value="UniProtKB-KW"/>
</dbReference>
<dbReference type="AlphaFoldDB" id="A0AAW2S0R2"/>
<dbReference type="GO" id="GO:0003676">
    <property type="term" value="F:nucleic acid binding"/>
    <property type="evidence" value="ECO:0007669"/>
    <property type="project" value="InterPro"/>
</dbReference>
<keyword evidence="3" id="KW-0540">Nuclease</keyword>
<keyword evidence="4" id="KW-0255">Endonuclease</keyword>
<proteinExistence type="predicted"/>
<evidence type="ECO:0000256" key="2">
    <source>
        <dbReference type="ARBA" id="ARBA00022695"/>
    </source>
</evidence>
<comment type="caution">
    <text evidence="10">The sequence shown here is derived from an EMBL/GenBank/DDBJ whole genome shotgun (WGS) entry which is preliminary data.</text>
</comment>
<evidence type="ECO:0000256" key="7">
    <source>
        <dbReference type="SAM" id="MobiDB-lite"/>
    </source>
</evidence>
<feature type="domain" description="Reverse transcriptase RNase H-like" evidence="8">
    <location>
        <begin position="11"/>
        <end position="108"/>
    </location>
</feature>
<accession>A0AAW2S0R2</accession>
<dbReference type="GO" id="GO:0004519">
    <property type="term" value="F:endonuclease activity"/>
    <property type="evidence" value="ECO:0007669"/>
    <property type="project" value="UniProtKB-KW"/>
</dbReference>
<dbReference type="Pfam" id="PF17917">
    <property type="entry name" value="RT_RNaseH"/>
    <property type="match status" value="1"/>
</dbReference>
<evidence type="ECO:0000259" key="9">
    <source>
        <dbReference type="Pfam" id="PF24626"/>
    </source>
</evidence>
<dbReference type="GO" id="GO:0016787">
    <property type="term" value="F:hydrolase activity"/>
    <property type="evidence" value="ECO:0007669"/>
    <property type="project" value="UniProtKB-KW"/>
</dbReference>
<protein>
    <submittedName>
        <fullName evidence="10">Retrovirus-related Pol polyprotein from transposon.6</fullName>
    </submittedName>
</protein>
<keyword evidence="6" id="KW-0695">RNA-directed DNA polymerase</keyword>
<reference evidence="10" key="1">
    <citation type="submission" date="2020-06" db="EMBL/GenBank/DDBJ databases">
        <authorList>
            <person name="Li T."/>
            <person name="Hu X."/>
            <person name="Zhang T."/>
            <person name="Song X."/>
            <person name="Zhang H."/>
            <person name="Dai N."/>
            <person name="Sheng W."/>
            <person name="Hou X."/>
            <person name="Wei L."/>
        </authorList>
    </citation>
    <scope>NUCLEOTIDE SEQUENCE</scope>
    <source>
        <strain evidence="10">G02</strain>
        <tissue evidence="10">Leaf</tissue>
    </source>
</reference>
<keyword evidence="5" id="KW-0378">Hydrolase</keyword>
<dbReference type="EMBL" id="JACGWJ010000012">
    <property type="protein sequence ID" value="KAL0386009.1"/>
    <property type="molecule type" value="Genomic_DNA"/>
</dbReference>
<evidence type="ECO:0000313" key="10">
    <source>
        <dbReference type="EMBL" id="KAL0386009.1"/>
    </source>
</evidence>
<feature type="region of interest" description="Disordered" evidence="7">
    <location>
        <begin position="328"/>
        <end position="350"/>
    </location>
</feature>
<evidence type="ECO:0000259" key="8">
    <source>
        <dbReference type="Pfam" id="PF17917"/>
    </source>
</evidence>
<dbReference type="SUPFAM" id="SSF56672">
    <property type="entry name" value="DNA/RNA polymerases"/>
    <property type="match status" value="1"/>
</dbReference>
<dbReference type="Gene3D" id="3.30.420.10">
    <property type="entry name" value="Ribonuclease H-like superfamily/Ribonuclease H"/>
    <property type="match status" value="1"/>
</dbReference>
<dbReference type="PANTHER" id="PTHR35046">
    <property type="entry name" value="ZINC KNUCKLE (CCHC-TYPE) FAMILY PROTEIN"/>
    <property type="match status" value="1"/>
</dbReference>
<dbReference type="Pfam" id="PF24626">
    <property type="entry name" value="SH3_Tf2-1"/>
    <property type="match status" value="1"/>
</dbReference>
<evidence type="ECO:0000256" key="4">
    <source>
        <dbReference type="ARBA" id="ARBA00022759"/>
    </source>
</evidence>
<dbReference type="InterPro" id="IPR043502">
    <property type="entry name" value="DNA/RNA_pol_sf"/>
</dbReference>
<name>A0AAW2S0R2_SESRA</name>
<dbReference type="CDD" id="cd09274">
    <property type="entry name" value="RNase_HI_RT_Ty3"/>
    <property type="match status" value="1"/>
</dbReference>
<evidence type="ECO:0000256" key="6">
    <source>
        <dbReference type="ARBA" id="ARBA00022918"/>
    </source>
</evidence>
<evidence type="ECO:0000256" key="3">
    <source>
        <dbReference type="ARBA" id="ARBA00022722"/>
    </source>
</evidence>
<dbReference type="PANTHER" id="PTHR35046:SF9">
    <property type="entry name" value="RNA-DIRECTED DNA POLYMERASE"/>
    <property type="match status" value="1"/>
</dbReference>
<keyword evidence="1" id="KW-0808">Transferase</keyword>
<dbReference type="InterPro" id="IPR056924">
    <property type="entry name" value="SH3_Tf2-1"/>
</dbReference>
<feature type="domain" description="Tf2-1-like SH3-like" evidence="9">
    <location>
        <begin position="278"/>
        <end position="324"/>
    </location>
</feature>
<evidence type="ECO:0000256" key="1">
    <source>
        <dbReference type="ARBA" id="ARBA00022679"/>
    </source>
</evidence>
<reference evidence="10" key="2">
    <citation type="journal article" date="2024" name="Plant">
        <title>Genomic evolution and insights into agronomic trait innovations of Sesamum species.</title>
        <authorList>
            <person name="Miao H."/>
            <person name="Wang L."/>
            <person name="Qu L."/>
            <person name="Liu H."/>
            <person name="Sun Y."/>
            <person name="Le M."/>
            <person name="Wang Q."/>
            <person name="Wei S."/>
            <person name="Zheng Y."/>
            <person name="Lin W."/>
            <person name="Duan Y."/>
            <person name="Cao H."/>
            <person name="Xiong S."/>
            <person name="Wang X."/>
            <person name="Wei L."/>
            <person name="Li C."/>
            <person name="Ma Q."/>
            <person name="Ju M."/>
            <person name="Zhao R."/>
            <person name="Li G."/>
            <person name="Mu C."/>
            <person name="Tian Q."/>
            <person name="Mei H."/>
            <person name="Zhang T."/>
            <person name="Gao T."/>
            <person name="Zhang H."/>
        </authorList>
    </citation>
    <scope>NUCLEOTIDE SEQUENCE</scope>
    <source>
        <strain evidence="10">G02</strain>
    </source>
</reference>
<organism evidence="10">
    <name type="scientific">Sesamum radiatum</name>
    <name type="common">Black benniseed</name>
    <dbReference type="NCBI Taxonomy" id="300843"/>
    <lineage>
        <taxon>Eukaryota</taxon>
        <taxon>Viridiplantae</taxon>
        <taxon>Streptophyta</taxon>
        <taxon>Embryophyta</taxon>
        <taxon>Tracheophyta</taxon>
        <taxon>Spermatophyta</taxon>
        <taxon>Magnoliopsida</taxon>
        <taxon>eudicotyledons</taxon>
        <taxon>Gunneridae</taxon>
        <taxon>Pentapetalae</taxon>
        <taxon>asterids</taxon>
        <taxon>lamiids</taxon>
        <taxon>Lamiales</taxon>
        <taxon>Pedaliaceae</taxon>
        <taxon>Sesamum</taxon>
    </lineage>
</organism>